<dbReference type="EMBL" id="WIXP02000012">
    <property type="protein sequence ID" value="KAF6202190.1"/>
    <property type="molecule type" value="Genomic_DNA"/>
</dbReference>
<dbReference type="OrthoDB" id="10543909at2759"/>
<sequence length="74" mass="8087">MQSRSRSSSSVRCGCQYFQSTDPLPERLSLVGTPPVSRQSTMGALIAGVLLSRSWDIEMDFAPTANLIQVTLIK</sequence>
<protein>
    <submittedName>
        <fullName evidence="1">Uncharacterized protein</fullName>
    </submittedName>
</protein>
<organism evidence="1 2">
    <name type="scientific">Apolygus lucorum</name>
    <name type="common">Small green plant bug</name>
    <name type="synonym">Lygocoris lucorum</name>
    <dbReference type="NCBI Taxonomy" id="248454"/>
    <lineage>
        <taxon>Eukaryota</taxon>
        <taxon>Metazoa</taxon>
        <taxon>Ecdysozoa</taxon>
        <taxon>Arthropoda</taxon>
        <taxon>Hexapoda</taxon>
        <taxon>Insecta</taxon>
        <taxon>Pterygota</taxon>
        <taxon>Neoptera</taxon>
        <taxon>Paraneoptera</taxon>
        <taxon>Hemiptera</taxon>
        <taxon>Heteroptera</taxon>
        <taxon>Panheteroptera</taxon>
        <taxon>Cimicomorpha</taxon>
        <taxon>Miridae</taxon>
        <taxon>Mirini</taxon>
        <taxon>Apolygus</taxon>
    </lineage>
</organism>
<evidence type="ECO:0000313" key="2">
    <source>
        <dbReference type="Proteomes" id="UP000466442"/>
    </source>
</evidence>
<comment type="caution">
    <text evidence="1">The sequence shown here is derived from an EMBL/GenBank/DDBJ whole genome shotgun (WGS) entry which is preliminary data.</text>
</comment>
<reference evidence="1" key="1">
    <citation type="journal article" date="2021" name="Mol. Ecol. Resour.">
        <title>Apolygus lucorum genome provides insights into omnivorousness and mesophyll feeding.</title>
        <authorList>
            <person name="Liu Y."/>
            <person name="Liu H."/>
            <person name="Wang H."/>
            <person name="Huang T."/>
            <person name="Liu B."/>
            <person name="Yang B."/>
            <person name="Yin L."/>
            <person name="Li B."/>
            <person name="Zhang Y."/>
            <person name="Zhang S."/>
            <person name="Jiang F."/>
            <person name="Zhang X."/>
            <person name="Ren Y."/>
            <person name="Wang B."/>
            <person name="Wang S."/>
            <person name="Lu Y."/>
            <person name="Wu K."/>
            <person name="Fan W."/>
            <person name="Wang G."/>
        </authorList>
    </citation>
    <scope>NUCLEOTIDE SEQUENCE</scope>
    <source>
        <strain evidence="1">12Hb</strain>
    </source>
</reference>
<keyword evidence="2" id="KW-1185">Reference proteome</keyword>
<dbReference type="Proteomes" id="UP000466442">
    <property type="component" value="Linkage Group LG12"/>
</dbReference>
<name>A0A8S9WZ50_APOLU</name>
<gene>
    <name evidence="1" type="ORF">GE061_004588</name>
</gene>
<dbReference type="AlphaFoldDB" id="A0A8S9WZ50"/>
<accession>A0A8S9WZ50</accession>
<evidence type="ECO:0000313" key="1">
    <source>
        <dbReference type="EMBL" id="KAF6202190.1"/>
    </source>
</evidence>
<proteinExistence type="predicted"/>